<dbReference type="AlphaFoldDB" id="A0A6I9W650"/>
<dbReference type="KEGG" id="pbar:105427134"/>
<feature type="transmembrane region" description="Helical" evidence="1">
    <location>
        <begin position="150"/>
        <end position="171"/>
    </location>
</feature>
<dbReference type="PANTHER" id="PTHR21325:SF31">
    <property type="entry name" value="GH22081P-RELATED"/>
    <property type="match status" value="1"/>
</dbReference>
<dbReference type="InterPro" id="IPR038885">
    <property type="entry name" value="PLB1"/>
</dbReference>
<dbReference type="PANTHER" id="PTHR21325">
    <property type="entry name" value="PHOSPHOLIPASE B, PLB1"/>
    <property type="match status" value="1"/>
</dbReference>
<organism evidence="2 3">
    <name type="scientific">Pogonomyrmex barbatus</name>
    <name type="common">red harvester ant</name>
    <dbReference type="NCBI Taxonomy" id="144034"/>
    <lineage>
        <taxon>Eukaryota</taxon>
        <taxon>Metazoa</taxon>
        <taxon>Ecdysozoa</taxon>
        <taxon>Arthropoda</taxon>
        <taxon>Hexapoda</taxon>
        <taxon>Insecta</taxon>
        <taxon>Pterygota</taxon>
        <taxon>Neoptera</taxon>
        <taxon>Endopterygota</taxon>
        <taxon>Hymenoptera</taxon>
        <taxon>Apocrita</taxon>
        <taxon>Aculeata</taxon>
        <taxon>Formicoidea</taxon>
        <taxon>Formicidae</taxon>
        <taxon>Myrmicinae</taxon>
        <taxon>Pogonomyrmex</taxon>
    </lineage>
</organism>
<dbReference type="InterPro" id="IPR035547">
    <property type="entry name" value="Phospholipase_B"/>
</dbReference>
<evidence type="ECO:0000256" key="1">
    <source>
        <dbReference type="SAM" id="Phobius"/>
    </source>
</evidence>
<sequence length="420" mass="49121">MTRPRFQIRCIRVFFVSSISRWIIEYCVLERYNTYLLQNTKFHSSGVSHQSSFAFCLIIGFASSSTMWKWWFYCILLHVSLSTSRRTALDTPFNILFLRAFRDWTFDVFGRTGTEERFLRIARNANKIQETIPDYVPFPCNVTGRTSKSYYYIFLIFILLVILVIFSTYFYEKYIHEFNPNLVGYALGDSLTTHQASQLNVAETGAESEDMPFMAEVLVKKIKNDPRIDLQKHWKFISIMIGANDFCTEICWVSSPWSILEKHKADLLQVLRTLRDNLPRTFVALIQPPNLKALVDTRKGRSSFNCFIMTDFECSCLFGLSFRRFRPMYYDIMRRFTVVAQPVLTEAQIPLASDGYTDMTYLSTDCFHITQKSNAYYASSLWNNLLEPVGTKMTKWHKPFDNFHCPTPERPYLATILNSM</sequence>
<dbReference type="RefSeq" id="XP_011637054.1">
    <property type="nucleotide sequence ID" value="XM_011638752.1"/>
</dbReference>
<keyword evidence="1" id="KW-0812">Transmembrane</keyword>
<keyword evidence="1" id="KW-0472">Membrane</keyword>
<dbReference type="GO" id="GO:0006644">
    <property type="term" value="P:phospholipid metabolic process"/>
    <property type="evidence" value="ECO:0007669"/>
    <property type="project" value="TreeGrafter"/>
</dbReference>
<protein>
    <submittedName>
        <fullName evidence="3">Phospholipase B1, membrane-associated-like</fullName>
    </submittedName>
</protein>
<dbReference type="Gene3D" id="3.40.50.1110">
    <property type="entry name" value="SGNH hydrolase"/>
    <property type="match status" value="1"/>
</dbReference>
<dbReference type="CDD" id="cd01824">
    <property type="entry name" value="Phospholipase_B_like"/>
    <property type="match status" value="1"/>
</dbReference>
<dbReference type="Pfam" id="PF00657">
    <property type="entry name" value="Lipase_GDSL"/>
    <property type="match status" value="1"/>
</dbReference>
<evidence type="ECO:0000313" key="2">
    <source>
        <dbReference type="Proteomes" id="UP000504615"/>
    </source>
</evidence>
<keyword evidence="1" id="KW-1133">Transmembrane helix</keyword>
<dbReference type="GO" id="GO:0004620">
    <property type="term" value="F:phospholipase activity"/>
    <property type="evidence" value="ECO:0007669"/>
    <property type="project" value="InterPro"/>
</dbReference>
<dbReference type="InterPro" id="IPR001087">
    <property type="entry name" value="GDSL"/>
</dbReference>
<gene>
    <name evidence="3" type="primary">LOC105427134</name>
</gene>
<reference evidence="3" key="1">
    <citation type="submission" date="2025-08" db="UniProtKB">
        <authorList>
            <consortium name="RefSeq"/>
        </authorList>
    </citation>
    <scope>IDENTIFICATION</scope>
</reference>
<dbReference type="OrthoDB" id="10265800at2759"/>
<proteinExistence type="predicted"/>
<keyword evidence="2" id="KW-1185">Reference proteome</keyword>
<dbReference type="InterPro" id="IPR036514">
    <property type="entry name" value="SGNH_hydro_sf"/>
</dbReference>
<name>A0A6I9W650_9HYME</name>
<evidence type="ECO:0000313" key="3">
    <source>
        <dbReference type="RefSeq" id="XP_011637054.1"/>
    </source>
</evidence>
<dbReference type="SUPFAM" id="SSF52266">
    <property type="entry name" value="SGNH hydrolase"/>
    <property type="match status" value="1"/>
</dbReference>
<accession>A0A6I9W650</accession>
<dbReference type="GeneID" id="105427134"/>
<dbReference type="Proteomes" id="UP000504615">
    <property type="component" value="Unplaced"/>
</dbReference>